<dbReference type="EMBL" id="AP026933">
    <property type="protein sequence ID" value="BDT04241.1"/>
    <property type="molecule type" value="Genomic_DNA"/>
</dbReference>
<accession>A0ABM8BWT4</accession>
<protein>
    <submittedName>
        <fullName evidence="1">Uncharacterized protein</fullName>
    </submittedName>
</protein>
<sequence>MKWFNKKNKKTDDEPLTKTVKCFDCEMMFEPFDILDTKEGKSLCKKCFIKEEEK</sequence>
<reference evidence="1 2" key="1">
    <citation type="journal article" date="2022" name="Front. Microbiol.">
        <title>Male-killing mechanisms vary between Spiroplasma species.</title>
        <authorList>
            <person name="Arai H."/>
            <person name="Inoue M."/>
            <person name="Kageyama D."/>
        </authorList>
    </citation>
    <scope>NUCLEOTIDE SEQUENCE [LARGE SCALE GENOMIC DNA]</scope>
    <source>
        <strain evidence="2">sHm</strain>
    </source>
</reference>
<dbReference type="Proteomes" id="UP001163387">
    <property type="component" value="Chromosome"/>
</dbReference>
<name>A0ABM8BWT4_9MOLU</name>
<gene>
    <name evidence="1" type="ORF">SHM_18870</name>
</gene>
<evidence type="ECO:0000313" key="2">
    <source>
        <dbReference type="Proteomes" id="UP001163387"/>
    </source>
</evidence>
<proteinExistence type="predicted"/>
<keyword evidence="2" id="KW-1185">Reference proteome</keyword>
<dbReference type="RefSeq" id="WP_281748104.1">
    <property type="nucleotide sequence ID" value="NZ_AP026933.1"/>
</dbReference>
<organism evidence="1 2">
    <name type="scientific">Spiroplasma ixodetis</name>
    <dbReference type="NCBI Taxonomy" id="2141"/>
    <lineage>
        <taxon>Bacteria</taxon>
        <taxon>Bacillati</taxon>
        <taxon>Mycoplasmatota</taxon>
        <taxon>Mollicutes</taxon>
        <taxon>Entomoplasmatales</taxon>
        <taxon>Spiroplasmataceae</taxon>
        <taxon>Spiroplasma</taxon>
    </lineage>
</organism>
<evidence type="ECO:0000313" key="1">
    <source>
        <dbReference type="EMBL" id="BDT04241.1"/>
    </source>
</evidence>